<dbReference type="EMBL" id="CYKH01002021">
    <property type="protein sequence ID" value="CUG92222.1"/>
    <property type="molecule type" value="Genomic_DNA"/>
</dbReference>
<dbReference type="OrthoDB" id="6121437at2759"/>
<feature type="region of interest" description="Disordered" evidence="3">
    <location>
        <begin position="555"/>
        <end position="578"/>
    </location>
</feature>
<dbReference type="GO" id="GO:0046475">
    <property type="term" value="P:glycerophospholipid catabolic process"/>
    <property type="evidence" value="ECO:0007669"/>
    <property type="project" value="TreeGrafter"/>
</dbReference>
<evidence type="ECO:0000256" key="1">
    <source>
        <dbReference type="ARBA" id="ARBA00022801"/>
    </source>
</evidence>
<dbReference type="SUPFAM" id="SSF52151">
    <property type="entry name" value="FabD/lysophospholipase-like"/>
    <property type="match status" value="1"/>
</dbReference>
<evidence type="ECO:0000313" key="6">
    <source>
        <dbReference type="Proteomes" id="UP000051952"/>
    </source>
</evidence>
<evidence type="ECO:0000259" key="4">
    <source>
        <dbReference type="Pfam" id="PF01735"/>
    </source>
</evidence>
<dbReference type="InterPro" id="IPR002642">
    <property type="entry name" value="LysoPLipase_cat_dom"/>
</dbReference>
<dbReference type="Proteomes" id="UP000051952">
    <property type="component" value="Unassembled WGS sequence"/>
</dbReference>
<dbReference type="VEuPathDB" id="TriTrypDB:BSAL_36205"/>
<organism evidence="5 6">
    <name type="scientific">Bodo saltans</name>
    <name type="common">Flagellated protozoan</name>
    <dbReference type="NCBI Taxonomy" id="75058"/>
    <lineage>
        <taxon>Eukaryota</taxon>
        <taxon>Discoba</taxon>
        <taxon>Euglenozoa</taxon>
        <taxon>Kinetoplastea</taxon>
        <taxon>Metakinetoplastina</taxon>
        <taxon>Eubodonida</taxon>
        <taxon>Bodonidae</taxon>
        <taxon>Bodo</taxon>
    </lineage>
</organism>
<dbReference type="Pfam" id="PF01735">
    <property type="entry name" value="PLA2_B"/>
    <property type="match status" value="1"/>
</dbReference>
<keyword evidence="1" id="KW-0378">Hydrolase</keyword>
<feature type="compositionally biased region" description="Acidic residues" evidence="3">
    <location>
        <begin position="558"/>
        <end position="569"/>
    </location>
</feature>
<protein>
    <submittedName>
        <fullName evidence="5">Lysophospholipase, putative</fullName>
    </submittedName>
</protein>
<evidence type="ECO:0000313" key="5">
    <source>
        <dbReference type="EMBL" id="CUG92222.1"/>
    </source>
</evidence>
<dbReference type="GO" id="GO:0004623">
    <property type="term" value="F:phospholipase A2 activity"/>
    <property type="evidence" value="ECO:0007669"/>
    <property type="project" value="TreeGrafter"/>
</dbReference>
<sequence>MTLSSKEVEDSIVKIRTERCNATIAKLLGGDANGPMPRVGICLSGGGWRAMTSSCALLDALSTPLAPSETFTNAGGVKLLDTVSHAFGLSGGSWALFTTLAGGERNPFHNSPDPKVPAVSHPWLYGEANSFDENVHTYEGLAHMVAQDTIDRACYRSSARQVVGFLSSAAGADTAIASTMVSDRLGNTLVERWSNFISNGILNFVDVRNGVAPPSVPPADPKKDSKVQDAEILAAARGNPSRNIDFSSLKELVARGDLPFIVCSAIANRPRNPDERPSPLTRAYDWVELTPWFARNPPQNIDCSAVEGLSGHLGSNGTEGTAAEPLKMHNLMAICGSAFACDVACALPSGVSALVQKHVNVTSEPILGGGITTVLYQQPGSSEAPVPFGRLRDAGIDFNVPLPPMLAEAGRSFDVIVVHDAGAGSKNAFELHRAIELGYLKLLPGSLSPLEPFAPGERVRVFRGVGGFPTIIYFIGLTERGTHQVVQKQQQLLREVRALREDVLKQLLPVILSELRVAKARLVSGSFSAPPQPQSTAPTQQLAVVRTSHTRRAIRLDAEEEEEVDELEEDQRSTTNRTHPLKPLAESLVVNAMTAGKVRDTIDAYLHLENALLGSLPVGRRTNIIIALEERSYKTITLPAGEVALLPPISSVIDIPELCEVLVEFGVLERVNPRDPLRKEANLTPAFVDFYATTAILGARFPNSEVLKRVGIPPSAPRDGLESVRWFNKDCPCSKVWNLLFSALVKLGQFETAATVVKYSLPEFLCLPGTVDEVDLSWEQSAISLVDACEELGADKETVAALFGDVCAAVQAKVPAALDALLVLARTAAARGRSDVLLRIVIGLNPHSGYQAPFVTLDGELRQRSISLITDSVYRNPSASLRKKLLHAISAEFHVTVTFDLCCKYSLPNIIREFVPQHLDDHGAVSAILDATEPRTATHRRERTSNARRALRRFGRTVLLRIFSATGLLRSVLTSVSSTGCSLRRAFGR</sequence>
<feature type="domain" description="PLA2c" evidence="4">
    <location>
        <begin position="39"/>
        <end position="146"/>
    </location>
</feature>
<name>A0A0S4JT04_BODSA</name>
<dbReference type="PANTHER" id="PTHR10728:SF40">
    <property type="entry name" value="PATATIN FAMILY PROTEIN"/>
    <property type="match status" value="1"/>
</dbReference>
<reference evidence="6" key="1">
    <citation type="submission" date="2015-09" db="EMBL/GenBank/DDBJ databases">
        <authorList>
            <consortium name="Pathogen Informatics"/>
        </authorList>
    </citation>
    <scope>NUCLEOTIDE SEQUENCE [LARGE SCALE GENOMIC DNA]</scope>
    <source>
        <strain evidence="6">Lake Konstanz</strain>
    </source>
</reference>
<evidence type="ECO:0000256" key="2">
    <source>
        <dbReference type="ARBA" id="ARBA00023098"/>
    </source>
</evidence>
<proteinExistence type="predicted"/>
<keyword evidence="6" id="KW-1185">Reference proteome</keyword>
<accession>A0A0S4JT04</accession>
<dbReference type="Gene3D" id="3.40.1090.10">
    <property type="entry name" value="Cytosolic phospholipase A2 catalytic domain"/>
    <property type="match status" value="1"/>
</dbReference>
<gene>
    <name evidence="5" type="ORF">BSAL_36205</name>
</gene>
<dbReference type="PANTHER" id="PTHR10728">
    <property type="entry name" value="CYTOSOLIC PHOSPHOLIPASE A2"/>
    <property type="match status" value="1"/>
</dbReference>
<evidence type="ECO:0000256" key="3">
    <source>
        <dbReference type="SAM" id="MobiDB-lite"/>
    </source>
</evidence>
<dbReference type="AlphaFoldDB" id="A0A0S4JT04"/>
<dbReference type="InterPro" id="IPR016035">
    <property type="entry name" value="Acyl_Trfase/lysoPLipase"/>
</dbReference>
<dbReference type="GO" id="GO:0005829">
    <property type="term" value="C:cytosol"/>
    <property type="evidence" value="ECO:0007669"/>
    <property type="project" value="TreeGrafter"/>
</dbReference>
<keyword evidence="2" id="KW-0443">Lipid metabolism</keyword>